<keyword evidence="1" id="KW-0812">Transmembrane</keyword>
<evidence type="ECO:0000313" key="2">
    <source>
        <dbReference type="EMBL" id="SAI39058.1"/>
    </source>
</evidence>
<dbReference type="RefSeq" id="WP_066414441.1">
    <property type="nucleotide sequence ID" value="NZ_FKBS01000017.1"/>
</dbReference>
<accession>A0A157Q0D0</accession>
<name>A0A157Q0D0_9BORD</name>
<proteinExistence type="predicted"/>
<evidence type="ECO:0000256" key="1">
    <source>
        <dbReference type="SAM" id="Phobius"/>
    </source>
</evidence>
<keyword evidence="1" id="KW-1133">Transmembrane helix</keyword>
<organism evidence="2 3">
    <name type="scientific">Bordetella ansorpii</name>
    <dbReference type="NCBI Taxonomy" id="288768"/>
    <lineage>
        <taxon>Bacteria</taxon>
        <taxon>Pseudomonadati</taxon>
        <taxon>Pseudomonadota</taxon>
        <taxon>Betaproteobacteria</taxon>
        <taxon>Burkholderiales</taxon>
        <taxon>Alcaligenaceae</taxon>
        <taxon>Bordetella</taxon>
    </lineage>
</organism>
<dbReference type="Gene3D" id="3.40.50.410">
    <property type="entry name" value="von Willebrand factor, type A domain"/>
    <property type="match status" value="1"/>
</dbReference>
<evidence type="ECO:0000313" key="3">
    <source>
        <dbReference type="Proteomes" id="UP000077037"/>
    </source>
</evidence>
<dbReference type="OrthoDB" id="9148906at2"/>
<protein>
    <submittedName>
        <fullName evidence="2">Membrane protein</fullName>
    </submittedName>
</protein>
<gene>
    <name evidence="2" type="ORF">SAMEA1982600_03041</name>
</gene>
<dbReference type="AlphaFoldDB" id="A0A157Q0D0"/>
<dbReference type="InterPro" id="IPR036465">
    <property type="entry name" value="vWFA_dom_sf"/>
</dbReference>
<sequence length="389" mass="42370">MQRFLRDPGHTLSADHFSRTCDERVAVLQTHFPPSVAAVYALPRLGQDGVLEWWTTQQGQVRPYSALSEPQQLALLQQYDQHQARLANLAEALASRGLARPGELVHRLRAKAEPANLYSVEGQLLVTRWVDIPPPAPESVPPPVPLAPAARRLRWWPIGLGLLLLIALLAGLLWFLAPWRTVSAPLPIAAPEPMPEQDPAAQQWPAELTFLLDTSQRMEERPFGSGGSRRSASARREIEKLVKSLPEKTEMRLVHSVGGQCTAPRQWGPYPAKQRTELLSQLGQAQSAGKASLAAGLRVAASGLNGKDRDALIFVFSSGADACGEDICAVARKIHKEQPRLKINLIDLSGKESADDCLVSLTGGNGYTLVDGNKGSVDLAVEVSKMLEK</sequence>
<dbReference type="EMBL" id="FKBS01000017">
    <property type="protein sequence ID" value="SAI39058.1"/>
    <property type="molecule type" value="Genomic_DNA"/>
</dbReference>
<feature type="transmembrane region" description="Helical" evidence="1">
    <location>
        <begin position="155"/>
        <end position="177"/>
    </location>
</feature>
<keyword evidence="1" id="KW-0472">Membrane</keyword>
<dbReference type="SUPFAM" id="SSF53300">
    <property type="entry name" value="vWA-like"/>
    <property type="match status" value="1"/>
</dbReference>
<reference evidence="2 3" key="1">
    <citation type="submission" date="2016-03" db="EMBL/GenBank/DDBJ databases">
        <authorList>
            <consortium name="Pathogen Informatics"/>
        </authorList>
    </citation>
    <scope>NUCLEOTIDE SEQUENCE [LARGE SCALE GENOMIC DNA]</scope>
    <source>
        <strain evidence="2 3">NCTC13364</strain>
    </source>
</reference>
<dbReference type="Proteomes" id="UP000077037">
    <property type="component" value="Unassembled WGS sequence"/>
</dbReference>